<feature type="domain" description="VLIG-type G" evidence="2">
    <location>
        <begin position="513"/>
        <end position="751"/>
    </location>
</feature>
<dbReference type="Pfam" id="PF25496">
    <property type="entry name" value="URGCP"/>
    <property type="match status" value="1"/>
</dbReference>
<accession>A0A8S3V6P6</accession>
<comment type="similarity">
    <text evidence="1">Belongs to the TRAFAC class dynamin-like GTPase superfamily. Very large inducible GTPase (VLIG) family.</text>
</comment>
<organism evidence="3 4">
    <name type="scientific">Mytilus edulis</name>
    <name type="common">Blue mussel</name>
    <dbReference type="NCBI Taxonomy" id="6550"/>
    <lineage>
        <taxon>Eukaryota</taxon>
        <taxon>Metazoa</taxon>
        <taxon>Spiralia</taxon>
        <taxon>Lophotrochozoa</taxon>
        <taxon>Mollusca</taxon>
        <taxon>Bivalvia</taxon>
        <taxon>Autobranchia</taxon>
        <taxon>Pteriomorphia</taxon>
        <taxon>Mytilida</taxon>
        <taxon>Mytiloidea</taxon>
        <taxon>Mytilidae</taxon>
        <taxon>Mytilinae</taxon>
        <taxon>Mytilus</taxon>
    </lineage>
</organism>
<reference evidence="3" key="1">
    <citation type="submission" date="2021-03" db="EMBL/GenBank/DDBJ databases">
        <authorList>
            <person name="Bekaert M."/>
        </authorList>
    </citation>
    <scope>NUCLEOTIDE SEQUENCE</scope>
</reference>
<dbReference type="Proteomes" id="UP000683360">
    <property type="component" value="Unassembled WGS sequence"/>
</dbReference>
<dbReference type="PROSITE" id="PS51717">
    <property type="entry name" value="G_VLIG"/>
    <property type="match status" value="1"/>
</dbReference>
<dbReference type="AlphaFoldDB" id="A0A8S3V6P6"/>
<keyword evidence="4" id="KW-1185">Reference proteome</keyword>
<sequence>MSLCKLAFPLVINHQDSLVVNLWSTRLSIVEERTNSTHKEMSAADVESPIVSVIRLGEISMSKSIIINKLISKKGHDAYHHRNCSLGTSCRVISNGTIESAWCFSADRNIYYLNLRGDAFQYTSQVNFLLKLSSVIVVMLPIRMLDHEWTQSFLKKRITTSPDCRIILAFDGQNESKHKAKELCGQFRQKNSLDQKTTLMCCLALQDDKINLDMMCKDLNANISKFLNKKSLLNEKPEEKNLLSQMKLKDNQSFSKRVASLSLPGVIVDENLKMYTKYRHMAEELMKLIPQKSSHVKEIVIPLQGELLLSLTNALKTASKSSEKLGNKKIDDLLNKVKEKRIEQANTFTQNLALLFIKTFLHSIIRLYKSDEYYVIFVRYLKLFLDRRSREVIPGEREKYKQMWGKIQQAQKTDNTVSSSMKDEFKACEKNLADASFGLEHLLRELGQIYEAMSFQKSNLSETNLNFLDKIPEVVANLLLQGESYELMNGDVGDVPLTWIEAVFCHIKRIVGDKKVLILSVLGIQSSGKSTLLNTMFGLQFSVSAGRCTRGLYVQLLPVEDNKNYDYLLVVDTEGIRAPELKDTRYDHDNELATYVIGMGDVILINIKGENTIELTDILGIVVQALMRLRNVNKTSELKKRCIFVHQNVAASDASDKMLQQRQNLVDELNERTKEAAEQENVQDIHLFSDILHFNLDTDVIYFPGLWEGSPPMASVNPDYSEHAEKSKIQFCPDLFLIETHTLLYQKLLLE</sequence>
<evidence type="ECO:0000256" key="1">
    <source>
        <dbReference type="ARBA" id="ARBA00006828"/>
    </source>
</evidence>
<dbReference type="PANTHER" id="PTHR14819:SF5">
    <property type="entry name" value="INTERFERON-INDUCED VERY LARGE GTPASE 1"/>
    <property type="match status" value="1"/>
</dbReference>
<evidence type="ECO:0000259" key="2">
    <source>
        <dbReference type="PROSITE" id="PS51717"/>
    </source>
</evidence>
<dbReference type="InterPro" id="IPR052986">
    <property type="entry name" value="VLIG_GTPase"/>
</dbReference>
<dbReference type="EMBL" id="CAJPWZ010003048">
    <property type="protein sequence ID" value="CAG2250326.1"/>
    <property type="molecule type" value="Genomic_DNA"/>
</dbReference>
<dbReference type="GO" id="GO:0005525">
    <property type="term" value="F:GTP binding"/>
    <property type="evidence" value="ECO:0007669"/>
    <property type="project" value="InterPro"/>
</dbReference>
<dbReference type="InterPro" id="IPR057365">
    <property type="entry name" value="URGCP"/>
</dbReference>
<dbReference type="PANTHER" id="PTHR14819">
    <property type="entry name" value="GTP-BINDING"/>
    <property type="match status" value="1"/>
</dbReference>
<proteinExistence type="inferred from homology"/>
<evidence type="ECO:0000313" key="3">
    <source>
        <dbReference type="EMBL" id="CAG2250326.1"/>
    </source>
</evidence>
<protein>
    <recommendedName>
        <fullName evidence="2">VLIG-type G domain-containing protein</fullName>
    </recommendedName>
</protein>
<dbReference type="Gene3D" id="3.40.50.300">
    <property type="entry name" value="P-loop containing nucleotide triphosphate hydrolases"/>
    <property type="match status" value="1"/>
</dbReference>
<dbReference type="InterPro" id="IPR027417">
    <property type="entry name" value="P-loop_NTPase"/>
</dbReference>
<name>A0A8S3V6P6_MYTED</name>
<dbReference type="SUPFAM" id="SSF52540">
    <property type="entry name" value="P-loop containing nucleoside triphosphate hydrolases"/>
    <property type="match status" value="1"/>
</dbReference>
<dbReference type="Pfam" id="PF25683">
    <property type="entry name" value="URGCP_GTPase"/>
    <property type="match status" value="1"/>
</dbReference>
<evidence type="ECO:0000313" key="4">
    <source>
        <dbReference type="Proteomes" id="UP000683360"/>
    </source>
</evidence>
<comment type="caution">
    <text evidence="3">The sequence shown here is derived from an EMBL/GenBank/DDBJ whole genome shotgun (WGS) entry which is preliminary data.</text>
</comment>
<gene>
    <name evidence="3" type="ORF">MEDL_62067</name>
</gene>
<dbReference type="InterPro" id="IPR030383">
    <property type="entry name" value="G_VLIG_dom"/>
</dbReference>
<dbReference type="OrthoDB" id="10070673at2759"/>